<proteinExistence type="predicted"/>
<keyword evidence="1" id="KW-0472">Membrane</keyword>
<sequence length="117" mass="13338">MLFRFLFLGLDTSIGDIPLRLIYFTELILFIGLYQITSRFSRQSLILGTALGIGGLIAILPGALYIIRYNPEDAVIDVTFLLIYLFEPLAIIAFVVALIRRLYTEKKNKKNQSEDIH</sequence>
<keyword evidence="5" id="KW-1185">Reference proteome</keyword>
<dbReference type="GeneID" id="90837764"/>
<reference evidence="3 5" key="2">
    <citation type="submission" date="2023-12" db="EMBL/GenBank/DDBJ databases">
        <authorList>
            <person name="Easwaran N."/>
            <person name="Lazarus H.P.S."/>
        </authorList>
    </citation>
    <scope>NUCLEOTIDE SEQUENCE [LARGE SCALE GENOMIC DNA]</scope>
    <source>
        <strain evidence="3 5">VIT-2023</strain>
    </source>
</reference>
<protein>
    <submittedName>
        <fullName evidence="2">Uncharacterized protein</fullName>
    </submittedName>
</protein>
<feature type="transmembrane region" description="Helical" evidence="1">
    <location>
        <begin position="20"/>
        <end position="37"/>
    </location>
</feature>
<organism evidence="2 4">
    <name type="scientific">Exiguobacterium indicum</name>
    <dbReference type="NCBI Taxonomy" id="296995"/>
    <lineage>
        <taxon>Bacteria</taxon>
        <taxon>Bacillati</taxon>
        <taxon>Bacillota</taxon>
        <taxon>Bacilli</taxon>
        <taxon>Bacillales</taxon>
        <taxon>Bacillales Family XII. Incertae Sedis</taxon>
        <taxon>Exiguobacterium</taxon>
    </lineage>
</organism>
<evidence type="ECO:0000313" key="5">
    <source>
        <dbReference type="Proteomes" id="UP001387110"/>
    </source>
</evidence>
<dbReference type="Proteomes" id="UP001387110">
    <property type="component" value="Unassembled WGS sequence"/>
</dbReference>
<comment type="caution">
    <text evidence="2">The sequence shown here is derived from an EMBL/GenBank/DDBJ whole genome shotgun (WGS) entry which is preliminary data.</text>
</comment>
<reference evidence="2 4" key="1">
    <citation type="journal article" date="2015" name="Int. J. Syst. Evol. Microbiol.">
        <title>Exiguobacterium enclense sp. nov., isolated from sediment.</title>
        <authorList>
            <person name="Dastager S.G."/>
            <person name="Mawlankar R."/>
            <person name="Sonalkar V.V."/>
            <person name="Thorat M.N."/>
            <person name="Mual P."/>
            <person name="Verma A."/>
            <person name="Krishnamurthi S."/>
            <person name="Tang S.K."/>
            <person name="Li W.J."/>
        </authorList>
    </citation>
    <scope>NUCLEOTIDE SEQUENCE [LARGE SCALE GENOMIC DNA]</scope>
    <source>
        <strain evidence="2 4">NIO-1109</strain>
    </source>
</reference>
<dbReference type="RefSeq" id="WP_058264670.1">
    <property type="nucleotide sequence ID" value="NZ_FMYN01000001.1"/>
</dbReference>
<evidence type="ECO:0000313" key="2">
    <source>
        <dbReference type="EMBL" id="KSU50165.1"/>
    </source>
</evidence>
<dbReference type="EMBL" id="JBAWKY010000001">
    <property type="protein sequence ID" value="MEI4461842.1"/>
    <property type="molecule type" value="Genomic_DNA"/>
</dbReference>
<evidence type="ECO:0000313" key="3">
    <source>
        <dbReference type="EMBL" id="MEI4461842.1"/>
    </source>
</evidence>
<evidence type="ECO:0000313" key="4">
    <source>
        <dbReference type="Proteomes" id="UP000053797"/>
    </source>
</evidence>
<dbReference type="Proteomes" id="UP000053797">
    <property type="component" value="Unassembled WGS sequence"/>
</dbReference>
<accession>A0A0V8GIR1</accession>
<evidence type="ECO:0000256" key="1">
    <source>
        <dbReference type="SAM" id="Phobius"/>
    </source>
</evidence>
<feature type="transmembrane region" description="Helical" evidence="1">
    <location>
        <begin position="79"/>
        <end position="99"/>
    </location>
</feature>
<keyword evidence="1" id="KW-0812">Transmembrane</keyword>
<dbReference type="EMBL" id="LNQL01000001">
    <property type="protein sequence ID" value="KSU50165.1"/>
    <property type="molecule type" value="Genomic_DNA"/>
</dbReference>
<dbReference type="OrthoDB" id="2353429at2"/>
<feature type="transmembrane region" description="Helical" evidence="1">
    <location>
        <begin position="44"/>
        <end position="67"/>
    </location>
</feature>
<name>A0A0V8GIR1_9BACL</name>
<dbReference type="AlphaFoldDB" id="A0A0V8GIR1"/>
<keyword evidence="1" id="KW-1133">Transmembrane helix</keyword>
<gene>
    <name evidence="2" type="ORF">AS033_01975</name>
    <name evidence="3" type="ORF">SZL87_05285</name>
</gene>